<feature type="compositionally biased region" description="Basic and acidic residues" evidence="1">
    <location>
        <begin position="514"/>
        <end position="523"/>
    </location>
</feature>
<feature type="domain" description="FAS1" evidence="3">
    <location>
        <begin position="286"/>
        <end position="458"/>
    </location>
</feature>
<feature type="region of interest" description="Disordered" evidence="1">
    <location>
        <begin position="189"/>
        <end position="222"/>
    </location>
</feature>
<feature type="region of interest" description="Disordered" evidence="1">
    <location>
        <begin position="1189"/>
        <end position="1218"/>
    </location>
</feature>
<dbReference type="PANTHER" id="PTHR10900">
    <property type="entry name" value="PERIOSTIN-RELATED"/>
    <property type="match status" value="1"/>
</dbReference>
<dbReference type="GO" id="GO:0016236">
    <property type="term" value="P:macroautophagy"/>
    <property type="evidence" value="ECO:0007669"/>
    <property type="project" value="TreeGrafter"/>
</dbReference>
<feature type="domain" description="FAS1" evidence="3">
    <location>
        <begin position="691"/>
        <end position="854"/>
    </location>
</feature>
<evidence type="ECO:0000256" key="2">
    <source>
        <dbReference type="SAM" id="Phobius"/>
    </source>
</evidence>
<feature type="region of interest" description="Disordered" evidence="1">
    <location>
        <begin position="969"/>
        <end position="990"/>
    </location>
</feature>
<dbReference type="GO" id="GO:0000329">
    <property type="term" value="C:fungal-type vacuole membrane"/>
    <property type="evidence" value="ECO:0007669"/>
    <property type="project" value="TreeGrafter"/>
</dbReference>
<feature type="region of interest" description="Disordered" evidence="1">
    <location>
        <begin position="499"/>
        <end position="525"/>
    </location>
</feature>
<dbReference type="OrthoDB" id="14252at2759"/>
<feature type="transmembrane region" description="Helical" evidence="2">
    <location>
        <begin position="12"/>
        <end position="31"/>
    </location>
</feature>
<dbReference type="Pfam" id="PF02469">
    <property type="entry name" value="Fasciclin"/>
    <property type="match status" value="3"/>
</dbReference>
<dbReference type="PROSITE" id="PS50213">
    <property type="entry name" value="FAS1"/>
    <property type="match status" value="3"/>
</dbReference>
<feature type="compositionally biased region" description="Basic and acidic residues" evidence="1">
    <location>
        <begin position="976"/>
        <end position="987"/>
    </location>
</feature>
<feature type="compositionally biased region" description="Acidic residues" evidence="1">
    <location>
        <begin position="1045"/>
        <end position="1062"/>
    </location>
</feature>
<organism evidence="4 5">
    <name type="scientific">Jaminaea rosea</name>
    <dbReference type="NCBI Taxonomy" id="1569628"/>
    <lineage>
        <taxon>Eukaryota</taxon>
        <taxon>Fungi</taxon>
        <taxon>Dikarya</taxon>
        <taxon>Basidiomycota</taxon>
        <taxon>Ustilaginomycotina</taxon>
        <taxon>Exobasidiomycetes</taxon>
        <taxon>Microstromatales</taxon>
        <taxon>Microstromatales incertae sedis</taxon>
        <taxon>Jaminaea</taxon>
    </lineage>
</organism>
<feature type="compositionally biased region" description="Acidic residues" evidence="1">
    <location>
        <begin position="1206"/>
        <end position="1218"/>
    </location>
</feature>
<sequence>MRLGSYFLPVRIWLLALVICSWACSSIFVAAEQHPFQAYDPTHPLYATSSSSDDLPTSPLDVLTSSPDHTTLVRLLQRARLVPLLIRLVQFGDDRGLTILAPTNEAFQRSDDKDRDSFWSTALIEAEDGQDNIAAELRQRLLHHVLNYTLPYDVVANLSGSESDSSTASSSVPLPLARPHMHTTLHRPSRSLLEEPTHPGPIPQPPDGPRHPGAEDRGGLLGGEGQKVRAIWRWQEDESKKKPSAPRRGSLWFDVDAKGQGGFPALREVRTRRGLVVVLNDTLALPPSLTDIVKSHPALATLASIIDARLLHTLAHTAHSTLFLPASPSFDFLAPLEQSYLLRNTSREEQRDDAWKVVGWDRTKVLGWHITGRGLRGDDGQWGVVGYAERLRAALGDNDGVLNMTTVLGGPLHLRLDKTGDEEDSEASGDIRVGDSARIVEEDILCENGVVHIVDSLLLPQPSALSLNVEKTLLALNASRFVGMMRKAGLEKEYLLVGGSKDQRDDDDDDSDAVQERKPDRRSPQWTIVAPTDEALQHWLAAHPEKAQWWRRFEEQPTLSDDGDEDDEDGSARSKLVDLLRYHVIPGIVRPENLTDGGLVPTDLRSWRLKEGRQRIVTAVTSTKSTAREGKEPKGNGDVAFGDANVIADPVEVMGHAEDGRDDKDGDDDKPPSAPPAALIYLVSSLLTPPDNPVQTAVSASLSLSTFIAAVFSAELDKAIKRAPGVTYLIPNNEAFSNLGAMVMKYLLLNAKESREALTQVVEYHSIDQVVYVDDLLSSQNGLKKFPTLEGSTIFAGRAKDSDGKAYIEVRRDDGSEHSGNRTLLHRPPIRNARVKAKDLLTDTGVLHEIDTVELPPDLDLTSDKLLRGAKCDTFRDLIVRAGYGFVLNGTQPPDESDEAEKLSLLRKTPRQRHGKKHSRRHRFFRDPARSYVLLAPTDEAFTRVNLSYYYADAEKLKELVQLHIVPSPDAEDDDNWKAAEEQRNGGEDDAVIPSMTRWALPLGLRDGWNAPSLLDRATGGKSRYGRVAFRYVGASKAKGWGRNDDDDDDNDGDDDDDDDEAPQMGWQLGILGSRGAPATKSGAGKHSARILDFGRESRRLYAPDNDDDDDSAQASFKKKKRRRKPREGDEEGAPMRALGGVLLLNSVLVPYEPNWFHRWGWILLTVLLSLAAASLLAVGAWRSWVTRTGGKGRRKGRSASRGAEGGEEGEAMEGEEE</sequence>
<gene>
    <name evidence="4" type="ORF">BDZ90DRAFT_231325</name>
</gene>
<keyword evidence="5" id="KW-1185">Reference proteome</keyword>
<feature type="region of interest" description="Disordered" evidence="1">
    <location>
        <begin position="1039"/>
        <end position="1065"/>
    </location>
</feature>
<reference evidence="4 5" key="1">
    <citation type="journal article" date="2018" name="Mol. Biol. Evol.">
        <title>Broad Genomic Sampling Reveals a Smut Pathogenic Ancestry of the Fungal Clade Ustilaginomycotina.</title>
        <authorList>
            <person name="Kijpornyongpan T."/>
            <person name="Mondo S.J."/>
            <person name="Barry K."/>
            <person name="Sandor L."/>
            <person name="Lee J."/>
            <person name="Lipzen A."/>
            <person name="Pangilinan J."/>
            <person name="LaButti K."/>
            <person name="Hainaut M."/>
            <person name="Henrissat B."/>
            <person name="Grigoriev I.V."/>
            <person name="Spatafora J.W."/>
            <person name="Aime M.C."/>
        </authorList>
    </citation>
    <scope>NUCLEOTIDE SEQUENCE [LARGE SCALE GENOMIC DNA]</scope>
    <source>
        <strain evidence="4 5">MCA 5214</strain>
    </source>
</reference>
<evidence type="ECO:0000256" key="1">
    <source>
        <dbReference type="SAM" id="MobiDB-lite"/>
    </source>
</evidence>
<keyword evidence="2" id="KW-1133">Transmembrane helix</keyword>
<dbReference type="PANTHER" id="PTHR10900:SF77">
    <property type="entry name" value="FI19380P1"/>
    <property type="match status" value="1"/>
</dbReference>
<protein>
    <recommendedName>
        <fullName evidence="3">FAS1 domain-containing protein</fullName>
    </recommendedName>
</protein>
<dbReference type="SUPFAM" id="SSF82153">
    <property type="entry name" value="FAS1 domain"/>
    <property type="match status" value="5"/>
</dbReference>
<dbReference type="EMBL" id="KZ819665">
    <property type="protein sequence ID" value="PWN28339.1"/>
    <property type="molecule type" value="Genomic_DNA"/>
</dbReference>
<dbReference type="Gene3D" id="2.30.180.10">
    <property type="entry name" value="FAS1 domain"/>
    <property type="match status" value="5"/>
</dbReference>
<name>A0A316USR1_9BASI</name>
<dbReference type="InterPro" id="IPR036378">
    <property type="entry name" value="FAS1_dom_sf"/>
</dbReference>
<dbReference type="STRING" id="1569628.A0A316USR1"/>
<feature type="compositionally biased region" description="Basic and acidic residues" evidence="1">
    <location>
        <begin position="626"/>
        <end position="635"/>
    </location>
</feature>
<dbReference type="GeneID" id="37027640"/>
<feature type="compositionally biased region" description="Basic residues" evidence="1">
    <location>
        <begin position="1117"/>
        <end position="1126"/>
    </location>
</feature>
<dbReference type="SMART" id="SM00554">
    <property type="entry name" value="FAS1"/>
    <property type="match status" value="3"/>
</dbReference>
<dbReference type="Proteomes" id="UP000245884">
    <property type="component" value="Unassembled WGS sequence"/>
</dbReference>
<feature type="compositionally biased region" description="Basic and acidic residues" evidence="1">
    <location>
        <begin position="208"/>
        <end position="218"/>
    </location>
</feature>
<proteinExistence type="predicted"/>
<dbReference type="InterPro" id="IPR000782">
    <property type="entry name" value="FAS1_domain"/>
</dbReference>
<dbReference type="InterPro" id="IPR050904">
    <property type="entry name" value="Adhesion/Biosynth-related"/>
</dbReference>
<dbReference type="RefSeq" id="XP_025362951.1">
    <property type="nucleotide sequence ID" value="XM_025505817.1"/>
</dbReference>
<feature type="domain" description="FAS1" evidence="3">
    <location>
        <begin position="56"/>
        <end position="146"/>
    </location>
</feature>
<evidence type="ECO:0000313" key="4">
    <source>
        <dbReference type="EMBL" id="PWN28339.1"/>
    </source>
</evidence>
<keyword evidence="2" id="KW-0472">Membrane</keyword>
<feature type="region of interest" description="Disordered" evidence="1">
    <location>
        <begin position="622"/>
        <end position="641"/>
    </location>
</feature>
<dbReference type="AlphaFoldDB" id="A0A316USR1"/>
<evidence type="ECO:0000313" key="5">
    <source>
        <dbReference type="Proteomes" id="UP000245884"/>
    </source>
</evidence>
<evidence type="ECO:0000259" key="3">
    <source>
        <dbReference type="PROSITE" id="PS50213"/>
    </source>
</evidence>
<feature type="compositionally biased region" description="Pro residues" evidence="1">
    <location>
        <begin position="198"/>
        <end position="207"/>
    </location>
</feature>
<accession>A0A316USR1</accession>
<dbReference type="GO" id="GO:0005615">
    <property type="term" value="C:extracellular space"/>
    <property type="evidence" value="ECO:0007669"/>
    <property type="project" value="TreeGrafter"/>
</dbReference>
<feature type="transmembrane region" description="Helical" evidence="2">
    <location>
        <begin position="1160"/>
        <end position="1186"/>
    </location>
</feature>
<feature type="region of interest" description="Disordered" evidence="1">
    <location>
        <begin position="1102"/>
        <end position="1134"/>
    </location>
</feature>
<keyword evidence="2" id="KW-0812">Transmembrane</keyword>